<reference evidence="1" key="1">
    <citation type="submission" date="2020-11" db="EMBL/GenBank/DDBJ databases">
        <authorList>
            <consortium name="DOE Joint Genome Institute"/>
            <person name="Ahrendt S."/>
            <person name="Riley R."/>
            <person name="Andreopoulos W."/>
            <person name="Labutti K."/>
            <person name="Pangilinan J."/>
            <person name="Ruiz-Duenas F.J."/>
            <person name="Barrasa J.M."/>
            <person name="Sanchez-Garcia M."/>
            <person name="Camarero S."/>
            <person name="Miyauchi S."/>
            <person name="Serrano A."/>
            <person name="Linde D."/>
            <person name="Babiker R."/>
            <person name="Drula E."/>
            <person name="Ayuso-Fernandez I."/>
            <person name="Pacheco R."/>
            <person name="Padilla G."/>
            <person name="Ferreira P."/>
            <person name="Barriuso J."/>
            <person name="Kellner H."/>
            <person name="Castanera R."/>
            <person name="Alfaro M."/>
            <person name="Ramirez L."/>
            <person name="Pisabarro A.G."/>
            <person name="Kuo A."/>
            <person name="Tritt A."/>
            <person name="Lipzen A."/>
            <person name="He G."/>
            <person name="Yan M."/>
            <person name="Ng V."/>
            <person name="Cullen D."/>
            <person name="Martin F."/>
            <person name="Rosso M.-N."/>
            <person name="Henrissat B."/>
            <person name="Hibbett D."/>
            <person name="Martinez A.T."/>
            <person name="Grigoriev I.V."/>
        </authorList>
    </citation>
    <scope>NUCLEOTIDE SEQUENCE</scope>
    <source>
        <strain evidence="1">CIRM-BRFM 674</strain>
    </source>
</reference>
<proteinExistence type="predicted"/>
<dbReference type="OrthoDB" id="3261131at2759"/>
<dbReference type="AlphaFoldDB" id="A0A9P5Z3J1"/>
<organism evidence="1 2">
    <name type="scientific">Pholiota conissans</name>
    <dbReference type="NCBI Taxonomy" id="109636"/>
    <lineage>
        <taxon>Eukaryota</taxon>
        <taxon>Fungi</taxon>
        <taxon>Dikarya</taxon>
        <taxon>Basidiomycota</taxon>
        <taxon>Agaricomycotina</taxon>
        <taxon>Agaricomycetes</taxon>
        <taxon>Agaricomycetidae</taxon>
        <taxon>Agaricales</taxon>
        <taxon>Agaricineae</taxon>
        <taxon>Strophariaceae</taxon>
        <taxon>Pholiota</taxon>
    </lineage>
</organism>
<dbReference type="EMBL" id="MU155218">
    <property type="protein sequence ID" value="KAF9479210.1"/>
    <property type="molecule type" value="Genomic_DNA"/>
</dbReference>
<dbReference type="SUPFAM" id="SSF56112">
    <property type="entry name" value="Protein kinase-like (PK-like)"/>
    <property type="match status" value="1"/>
</dbReference>
<accession>A0A9P5Z3J1</accession>
<gene>
    <name evidence="1" type="ORF">BDN70DRAFT_807394</name>
</gene>
<name>A0A9P5Z3J1_9AGAR</name>
<evidence type="ECO:0008006" key="3">
    <source>
        <dbReference type="Google" id="ProtNLM"/>
    </source>
</evidence>
<sequence>MRSALTAILKISITLETNKDTTASDGVYSIDLGQGIKLSIGLVEFKQGLGEGGSDATIQAGLSMKRLWSDDAKAATVHVRSKCCCPTLMIAGGGPWLSVLGGVFTDKLIVQRLTDMMWIAQSSTYEDVRVYRFAQTMVALRECFNDLRQYYTQLYSSDIPSCLPNVPHPRFFPYPTAFERENGTITSWYYIKELHPANSEEMDPTCVTYLAQITGSQDLVVVKFVDRYGAAVHRFVANEGHAPELLYCGPLSRQTIPSPTTSFPGIALGPLQMVVMRYVKPCSLPASKPLISMREQLRSLFVKMHLSGYVFGDLRRPNVILDEKGTVQLIDFDWAGRYDRSYVDTDLNAQDIIPSNILVVSENSQDGTDYAIYPLDLSKLSFDKTGAKDLKPIRPVHDWRMLGMISLQDGL</sequence>
<dbReference type="InterPro" id="IPR011009">
    <property type="entry name" value="Kinase-like_dom_sf"/>
</dbReference>
<protein>
    <recommendedName>
        <fullName evidence="3">Protein kinase domain-containing protein</fullName>
    </recommendedName>
</protein>
<evidence type="ECO:0000313" key="2">
    <source>
        <dbReference type="Proteomes" id="UP000807469"/>
    </source>
</evidence>
<dbReference type="Proteomes" id="UP000807469">
    <property type="component" value="Unassembled WGS sequence"/>
</dbReference>
<comment type="caution">
    <text evidence="1">The sequence shown here is derived from an EMBL/GenBank/DDBJ whole genome shotgun (WGS) entry which is preliminary data.</text>
</comment>
<keyword evidence="2" id="KW-1185">Reference proteome</keyword>
<evidence type="ECO:0000313" key="1">
    <source>
        <dbReference type="EMBL" id="KAF9479210.1"/>
    </source>
</evidence>